<dbReference type="Proteomes" id="UP001145114">
    <property type="component" value="Unassembled WGS sequence"/>
</dbReference>
<evidence type="ECO:0000313" key="1">
    <source>
        <dbReference type="EMBL" id="KAJ1677546.1"/>
    </source>
</evidence>
<accession>A0ACC1HQD3</accession>
<evidence type="ECO:0000313" key="2">
    <source>
        <dbReference type="Proteomes" id="UP001145114"/>
    </source>
</evidence>
<organism evidence="1 2">
    <name type="scientific">Spiromyces aspiralis</name>
    <dbReference type="NCBI Taxonomy" id="68401"/>
    <lineage>
        <taxon>Eukaryota</taxon>
        <taxon>Fungi</taxon>
        <taxon>Fungi incertae sedis</taxon>
        <taxon>Zoopagomycota</taxon>
        <taxon>Kickxellomycotina</taxon>
        <taxon>Kickxellomycetes</taxon>
        <taxon>Kickxellales</taxon>
        <taxon>Kickxellaceae</taxon>
        <taxon>Spiromyces</taxon>
    </lineage>
</organism>
<reference evidence="1" key="1">
    <citation type="submission" date="2022-06" db="EMBL/GenBank/DDBJ databases">
        <title>Phylogenomic reconstructions and comparative analyses of Kickxellomycotina fungi.</title>
        <authorList>
            <person name="Reynolds N.K."/>
            <person name="Stajich J.E."/>
            <person name="Barry K."/>
            <person name="Grigoriev I.V."/>
            <person name="Crous P."/>
            <person name="Smith M.E."/>
        </authorList>
    </citation>
    <scope>NUCLEOTIDE SEQUENCE</scope>
    <source>
        <strain evidence="1">RSA 2271</strain>
    </source>
</reference>
<proteinExistence type="predicted"/>
<name>A0ACC1HQD3_9FUNG</name>
<dbReference type="EMBL" id="JAMZIH010002282">
    <property type="protein sequence ID" value="KAJ1677546.1"/>
    <property type="molecule type" value="Genomic_DNA"/>
</dbReference>
<comment type="caution">
    <text evidence="1">The sequence shown here is derived from an EMBL/GenBank/DDBJ whole genome shotgun (WGS) entry which is preliminary data.</text>
</comment>
<protein>
    <submittedName>
        <fullName evidence="1">Choline transporter, neither null mutation nor overexpression affects choline transport</fullName>
    </submittedName>
</protein>
<sequence>MPAKDEINKAQPKFRDWWAAIAFLVVCGVFIWLSVLFLSALPGDMFKSGRSASQATNFYSWPTVVMVLIFIVIGFLVSVIYLMAIQHASEFIINMSYTLVVAAMLAGAIYYLVARVWFAGALLLAGGLLTGYLWFKYWRHYVKFTSAILKAVCRVFWKFTSTLWASFVFLVVACGFSILWALVLAGSLKYFSCETDTSSQGVKHKVCKEGASKVLSLIYLVFAYYWIVQVLSGVLYTTICGVFGTHFFFPDGQYPYKNPLLSSLRRATTYSFGSVCFGSLILAIIQTIRLMIKNMQSETSDFLCGVVLCIIQCILGGIQWLAEFITEYAYVDVALFGNSFVTASKRTNELMESSGMRMVANDCLVDSVLFCGG</sequence>
<keyword evidence="2" id="KW-1185">Reference proteome</keyword>
<feature type="non-terminal residue" evidence="1">
    <location>
        <position position="373"/>
    </location>
</feature>
<gene>
    <name evidence="1" type="primary">PNS1</name>
    <name evidence="1" type="ORF">EV182_005938</name>
</gene>